<evidence type="ECO:0000256" key="5">
    <source>
        <dbReference type="SAM" id="MobiDB-lite"/>
    </source>
</evidence>
<dbReference type="SMART" id="SM00287">
    <property type="entry name" value="SH3b"/>
    <property type="match status" value="2"/>
</dbReference>
<dbReference type="PANTHER" id="PTHR34408:SF1">
    <property type="entry name" value="GLYCOSYL HYDROLASE FAMILY 19 DOMAIN-CONTAINING PROTEIN HI_1415"/>
    <property type="match status" value="1"/>
</dbReference>
<keyword evidence="4" id="KW-0788">Thiol protease</keyword>
<dbReference type="PROSITE" id="PS51781">
    <property type="entry name" value="SH3B"/>
    <property type="match status" value="1"/>
</dbReference>
<comment type="similarity">
    <text evidence="1">Belongs to the peptidase C40 family.</text>
</comment>
<feature type="domain" description="NlpC/P60" evidence="8">
    <location>
        <begin position="292"/>
        <end position="406"/>
    </location>
</feature>
<evidence type="ECO:0000256" key="2">
    <source>
        <dbReference type="ARBA" id="ARBA00022670"/>
    </source>
</evidence>
<evidence type="ECO:0000256" key="3">
    <source>
        <dbReference type="ARBA" id="ARBA00022801"/>
    </source>
</evidence>
<keyword evidence="6" id="KW-0732">Signal</keyword>
<feature type="compositionally biased region" description="Basic and acidic residues" evidence="5">
    <location>
        <begin position="67"/>
        <end position="89"/>
    </location>
</feature>
<feature type="signal peptide" evidence="6">
    <location>
        <begin position="1"/>
        <end position="29"/>
    </location>
</feature>
<comment type="caution">
    <text evidence="9">The sequence shown here is derived from an EMBL/GenBank/DDBJ whole genome shotgun (WGS) entry which is preliminary data.</text>
</comment>
<dbReference type="PANTHER" id="PTHR34408">
    <property type="entry name" value="FAMILY PROTEIN, PUTATIVE-RELATED"/>
    <property type="match status" value="1"/>
</dbReference>
<evidence type="ECO:0000256" key="1">
    <source>
        <dbReference type="ARBA" id="ARBA00007074"/>
    </source>
</evidence>
<reference evidence="9 10" key="1">
    <citation type="submission" date="2024-03" db="EMBL/GenBank/DDBJ databases">
        <title>Human intestinal bacterial collection.</title>
        <authorList>
            <person name="Pauvert C."/>
            <person name="Hitch T.C.A."/>
            <person name="Clavel T."/>
        </authorList>
    </citation>
    <scope>NUCLEOTIDE SEQUENCE [LARGE SCALE GENOMIC DNA]</scope>
    <source>
        <strain evidence="9 10">CLA-AA-H185</strain>
    </source>
</reference>
<evidence type="ECO:0000313" key="9">
    <source>
        <dbReference type="EMBL" id="MEQ2558243.1"/>
    </source>
</evidence>
<evidence type="ECO:0000256" key="6">
    <source>
        <dbReference type="SAM" id="SignalP"/>
    </source>
</evidence>
<dbReference type="SUPFAM" id="SSF54001">
    <property type="entry name" value="Cysteine proteinases"/>
    <property type="match status" value="1"/>
</dbReference>
<dbReference type="Proteomes" id="UP001454489">
    <property type="component" value="Unassembled WGS sequence"/>
</dbReference>
<dbReference type="Gene3D" id="3.90.1720.10">
    <property type="entry name" value="endopeptidase domain like (from Nostoc punctiforme)"/>
    <property type="match status" value="1"/>
</dbReference>
<evidence type="ECO:0000259" key="8">
    <source>
        <dbReference type="PROSITE" id="PS51935"/>
    </source>
</evidence>
<dbReference type="InterPro" id="IPR003646">
    <property type="entry name" value="SH3-like_bac-type"/>
</dbReference>
<sequence length="406" mass="42495">MNRNRLRIRTCCLAATIMLAGSGSMAVNAAPAAGLSDELSTTISSVTKESTVAGGTLTFAKAVSDSQKADENKENTDNSSEDKSEKAENETPVVKSEYADIAIAQVDNYVNVRSTPGEDGEVLGKLYDKSAATVEGEENGWYKITSGSVTGYVKKEFVVVGNEELARAVGRRMAKVNTETLKVRTDASTDAPVLGLVPGGDDLTVTEERDGWVKVSVEEGEGFVSTDYVSLSTEFVKAESKAEEEARLAKEEAERKAAEEAAAAAARKASQQQSSAPAASSAPARSYAPPSGGNGAAVASYAGQFVGNPYVYGGTSLTNGADCSGFVMSVYAAFGVSLPHSSSAMRGVGYEVSQADMQPGDIVCYSGHVAIYVGNNTIVHASTPESGIKYTSPAAYRSIITVRRIF</sequence>
<feature type="compositionally biased region" description="Basic and acidic residues" evidence="5">
    <location>
        <begin position="247"/>
        <end position="259"/>
    </location>
</feature>
<keyword evidence="2" id="KW-0645">Protease</keyword>
<gene>
    <name evidence="9" type="ORF">WMO43_10235</name>
</gene>
<dbReference type="InterPro" id="IPR038765">
    <property type="entry name" value="Papain-like_cys_pep_sf"/>
</dbReference>
<dbReference type="EMBL" id="JBBMEX010000010">
    <property type="protein sequence ID" value="MEQ2558243.1"/>
    <property type="molecule type" value="Genomic_DNA"/>
</dbReference>
<dbReference type="Pfam" id="PF08239">
    <property type="entry name" value="SH3_3"/>
    <property type="match status" value="2"/>
</dbReference>
<feature type="chain" id="PRO_5047143329" evidence="6">
    <location>
        <begin position="30"/>
        <end position="406"/>
    </location>
</feature>
<accession>A0ABV1HEV9</accession>
<organism evidence="9 10">
    <name type="scientific">Maccoyibacter intestinihominis</name>
    <dbReference type="NCBI Taxonomy" id="3133499"/>
    <lineage>
        <taxon>Bacteria</taxon>
        <taxon>Bacillati</taxon>
        <taxon>Bacillota</taxon>
        <taxon>Clostridia</taxon>
        <taxon>Lachnospirales</taxon>
        <taxon>Lachnospiraceae</taxon>
        <taxon>Maccoyibacter</taxon>
    </lineage>
</organism>
<dbReference type="RefSeq" id="WP_177962958.1">
    <property type="nucleotide sequence ID" value="NZ_JBBMEX010000010.1"/>
</dbReference>
<dbReference type="InterPro" id="IPR000064">
    <property type="entry name" value="NLP_P60_dom"/>
</dbReference>
<dbReference type="Pfam" id="PF00877">
    <property type="entry name" value="NLPC_P60"/>
    <property type="match status" value="1"/>
</dbReference>
<evidence type="ECO:0000313" key="10">
    <source>
        <dbReference type="Proteomes" id="UP001454489"/>
    </source>
</evidence>
<feature type="region of interest" description="Disordered" evidence="5">
    <location>
        <begin position="247"/>
        <end position="289"/>
    </location>
</feature>
<keyword evidence="3" id="KW-0378">Hydrolase</keyword>
<proteinExistence type="inferred from homology"/>
<feature type="domain" description="SH3b" evidence="7">
    <location>
        <begin position="99"/>
        <end position="162"/>
    </location>
</feature>
<name>A0ABV1HEV9_9FIRM</name>
<evidence type="ECO:0000259" key="7">
    <source>
        <dbReference type="PROSITE" id="PS51781"/>
    </source>
</evidence>
<feature type="region of interest" description="Disordered" evidence="5">
    <location>
        <begin position="63"/>
        <end position="92"/>
    </location>
</feature>
<keyword evidence="10" id="KW-1185">Reference proteome</keyword>
<feature type="compositionally biased region" description="Low complexity" evidence="5">
    <location>
        <begin position="260"/>
        <end position="289"/>
    </location>
</feature>
<protein>
    <submittedName>
        <fullName evidence="9">SH3 domain-containing protein</fullName>
    </submittedName>
</protein>
<dbReference type="InterPro" id="IPR052354">
    <property type="entry name" value="Cell_Wall_Dynamics_Protein"/>
</dbReference>
<dbReference type="Gene3D" id="2.30.30.40">
    <property type="entry name" value="SH3 Domains"/>
    <property type="match status" value="2"/>
</dbReference>
<dbReference type="PROSITE" id="PS51935">
    <property type="entry name" value="NLPC_P60"/>
    <property type="match status" value="1"/>
</dbReference>
<evidence type="ECO:0000256" key="4">
    <source>
        <dbReference type="ARBA" id="ARBA00022807"/>
    </source>
</evidence>